<keyword evidence="2" id="KW-1185">Reference proteome</keyword>
<accession>A0A7Y0AWP2</accession>
<dbReference type="Proteomes" id="UP000541470">
    <property type="component" value="Unassembled WGS sequence"/>
</dbReference>
<gene>
    <name evidence="1" type="ORF">HHL25_12120</name>
</gene>
<reference evidence="1 2" key="1">
    <citation type="submission" date="2020-04" db="EMBL/GenBank/DDBJ databases">
        <title>Rhizobium sp. S-51 isolated from soil.</title>
        <authorList>
            <person name="Dahal R.H."/>
        </authorList>
    </citation>
    <scope>NUCLEOTIDE SEQUENCE [LARGE SCALE GENOMIC DNA]</scope>
    <source>
        <strain evidence="1 2">S-51</strain>
    </source>
</reference>
<dbReference type="RefSeq" id="WP_169590764.1">
    <property type="nucleotide sequence ID" value="NZ_JABBGK010000002.1"/>
</dbReference>
<comment type="caution">
    <text evidence="1">The sequence shown here is derived from an EMBL/GenBank/DDBJ whole genome shotgun (WGS) entry which is preliminary data.</text>
</comment>
<evidence type="ECO:0000313" key="2">
    <source>
        <dbReference type="Proteomes" id="UP000541470"/>
    </source>
</evidence>
<evidence type="ECO:0000313" key="1">
    <source>
        <dbReference type="EMBL" id="NML74873.1"/>
    </source>
</evidence>
<dbReference type="EMBL" id="JABBGK010000002">
    <property type="protein sequence ID" value="NML74873.1"/>
    <property type="molecule type" value="Genomic_DNA"/>
</dbReference>
<proteinExistence type="predicted"/>
<organism evidence="1 2">
    <name type="scientific">Rhizobium terricola</name>
    <dbReference type="NCBI Taxonomy" id="2728849"/>
    <lineage>
        <taxon>Bacteria</taxon>
        <taxon>Pseudomonadati</taxon>
        <taxon>Pseudomonadota</taxon>
        <taxon>Alphaproteobacteria</taxon>
        <taxon>Hyphomicrobiales</taxon>
        <taxon>Rhizobiaceae</taxon>
        <taxon>Rhizobium/Agrobacterium group</taxon>
        <taxon>Rhizobium</taxon>
    </lineage>
</organism>
<protein>
    <submittedName>
        <fullName evidence="1">GTPase</fullName>
    </submittedName>
</protein>
<sequence length="218" mass="22832">MSMPLAHYLKDFSAQVPSSPAPDLVGSDFGAPDLGSFDLDFPAAPEPEPVDVEAVRREAYAEGFEAATRELTEKFAAERLASDAANDEAISQLQTRLAEDSARLVADGLKKLSSDLALSVSEQAVAALVPFLEKEVADKATADLADLLKAALAEGEAGTITVKGPKKLFDLLAGHMQEAAAGLRHVEAEDLDLSVDVAGTVLVTRISAFAASLKKVLG</sequence>
<name>A0A7Y0AWP2_9HYPH</name>
<dbReference type="AlphaFoldDB" id="A0A7Y0AWP2"/>